<accession>A0A9R0KAH6</accession>
<protein>
    <submittedName>
        <fullName evidence="11">Uncharacterized protein At4g06744</fullName>
    </submittedName>
</protein>
<evidence type="ECO:0000313" key="10">
    <source>
        <dbReference type="Proteomes" id="UP000813463"/>
    </source>
</evidence>
<dbReference type="AlphaFoldDB" id="A0A9R0KAH6"/>
<keyword evidence="5 9" id="KW-0732">Signal</keyword>
<dbReference type="Gene3D" id="3.80.10.10">
    <property type="entry name" value="Ribonuclease Inhibitor"/>
    <property type="match status" value="2"/>
</dbReference>
<comment type="subcellular location">
    <subcellularLocation>
        <location evidence="1">Membrane</location>
    </subcellularLocation>
    <subcellularLocation>
        <location evidence="2">Secreted</location>
    </subcellularLocation>
</comment>
<sequence>MKISAISIFWVVLLFTAGLVAGDNSEESRVFHGDDNNGKNVVNNRKNFWPWDEDNYCFPLWPFSDCSKPDEPLPIPALPPPSTLPIPPIPLLSPPSLPPLLPSIPSGLIFADLRLAVVYPIIQNFKNIITSDPLGITKTWVGSDICRYKGFFCDKPPNNSTAISVASIDFNGFGLSATTLEGFLDQLPDLALFHANSNFFSGTLSSNIAKLPYLYELDLSNNRFTGPFPLAVIGMESLSFLDIRFNQFSGSIPPAIFTQNLNVLFLNDNNFVSALPQLLGTTHILYLTLANNKFTGPLPRDIAKALSALTQVLLMNNQLTGCLPYELGFLNEVTVFDISHNKLTGPLPFSLACMERVSLLDLSANLLDGMVPDIICQLPNLVKISLSDNYFTQVGPYCRNLINIGILDITNNCIPGLPSQRSLFDCAPFFAQPRICPYMETYTIIPCKPNFIH</sequence>
<evidence type="ECO:0000256" key="5">
    <source>
        <dbReference type="ARBA" id="ARBA00022729"/>
    </source>
</evidence>
<reference evidence="11" key="2">
    <citation type="submission" date="2025-08" db="UniProtKB">
        <authorList>
            <consortium name="RefSeq"/>
        </authorList>
    </citation>
    <scope>IDENTIFICATION</scope>
    <source>
        <tissue evidence="11">Leaf</tissue>
    </source>
</reference>
<evidence type="ECO:0000313" key="11">
    <source>
        <dbReference type="RefSeq" id="XP_021864490.1"/>
    </source>
</evidence>
<dbReference type="GO" id="GO:0005576">
    <property type="term" value="C:extracellular region"/>
    <property type="evidence" value="ECO:0007669"/>
    <property type="project" value="UniProtKB-SubCell"/>
</dbReference>
<feature type="chain" id="PRO_5040345401" evidence="9">
    <location>
        <begin position="23"/>
        <end position="453"/>
    </location>
</feature>
<dbReference type="FunFam" id="3.80.10.10:FF:000041">
    <property type="entry name" value="LRR receptor-like serine/threonine-protein kinase ERECTA"/>
    <property type="match status" value="1"/>
</dbReference>
<dbReference type="InterPro" id="IPR032675">
    <property type="entry name" value="LRR_dom_sf"/>
</dbReference>
<evidence type="ECO:0000256" key="6">
    <source>
        <dbReference type="ARBA" id="ARBA00022737"/>
    </source>
</evidence>
<dbReference type="Proteomes" id="UP000813463">
    <property type="component" value="Chromosome 3"/>
</dbReference>
<keyword evidence="6" id="KW-0677">Repeat</keyword>
<keyword evidence="3" id="KW-0964">Secreted</keyword>
<reference evidence="10" key="1">
    <citation type="journal article" date="2021" name="Nat. Commun.">
        <title>Genomic analyses provide insights into spinach domestication and the genetic basis of agronomic traits.</title>
        <authorList>
            <person name="Cai X."/>
            <person name="Sun X."/>
            <person name="Xu C."/>
            <person name="Sun H."/>
            <person name="Wang X."/>
            <person name="Ge C."/>
            <person name="Zhang Z."/>
            <person name="Wang Q."/>
            <person name="Fei Z."/>
            <person name="Jiao C."/>
            <person name="Wang Q."/>
        </authorList>
    </citation>
    <scope>NUCLEOTIDE SEQUENCE [LARGE SCALE GENOMIC DNA]</scope>
    <source>
        <strain evidence="10">cv. Varoflay</strain>
    </source>
</reference>
<dbReference type="KEGG" id="soe:110803296"/>
<dbReference type="SUPFAM" id="SSF52058">
    <property type="entry name" value="L domain-like"/>
    <property type="match status" value="1"/>
</dbReference>
<dbReference type="OrthoDB" id="676979at2759"/>
<dbReference type="InterPro" id="IPR051582">
    <property type="entry name" value="LRR_extensin-like_regulator"/>
</dbReference>
<evidence type="ECO:0000256" key="2">
    <source>
        <dbReference type="ARBA" id="ARBA00004613"/>
    </source>
</evidence>
<evidence type="ECO:0000256" key="1">
    <source>
        <dbReference type="ARBA" id="ARBA00004370"/>
    </source>
</evidence>
<evidence type="ECO:0000256" key="7">
    <source>
        <dbReference type="ARBA" id="ARBA00023136"/>
    </source>
</evidence>
<keyword evidence="10" id="KW-1185">Reference proteome</keyword>
<evidence type="ECO:0000256" key="4">
    <source>
        <dbReference type="ARBA" id="ARBA00022614"/>
    </source>
</evidence>
<evidence type="ECO:0000256" key="9">
    <source>
        <dbReference type="SAM" id="SignalP"/>
    </source>
</evidence>
<feature type="signal peptide" evidence="9">
    <location>
        <begin position="1"/>
        <end position="22"/>
    </location>
</feature>
<dbReference type="PANTHER" id="PTHR32093:SF91">
    <property type="entry name" value="LEUCINE-RICH REPEAT-CONTAINING N-TERMINAL PLANT-TYPE DOMAIN-CONTAINING PROTEIN"/>
    <property type="match status" value="1"/>
</dbReference>
<keyword evidence="7" id="KW-0472">Membrane</keyword>
<name>A0A9R0KAH6_SPIOL</name>
<dbReference type="PANTHER" id="PTHR32093">
    <property type="entry name" value="LEUCINE-RICH REPEAT EXTENSIN-LIKE PROTEIN 3-RELATED"/>
    <property type="match status" value="1"/>
</dbReference>
<evidence type="ECO:0000256" key="8">
    <source>
        <dbReference type="ARBA" id="ARBA00023180"/>
    </source>
</evidence>
<proteinExistence type="predicted"/>
<keyword evidence="4" id="KW-0433">Leucine-rich repeat</keyword>
<keyword evidence="8" id="KW-0325">Glycoprotein</keyword>
<evidence type="ECO:0000256" key="3">
    <source>
        <dbReference type="ARBA" id="ARBA00022525"/>
    </source>
</evidence>
<dbReference type="GeneID" id="110803296"/>
<dbReference type="Pfam" id="PF00560">
    <property type="entry name" value="LRR_1"/>
    <property type="match status" value="3"/>
</dbReference>
<dbReference type="InterPro" id="IPR001611">
    <property type="entry name" value="Leu-rich_rpt"/>
</dbReference>
<gene>
    <name evidence="11" type="primary">LOC110803296</name>
</gene>
<organism evidence="10 11">
    <name type="scientific">Spinacia oleracea</name>
    <name type="common">Spinach</name>
    <dbReference type="NCBI Taxonomy" id="3562"/>
    <lineage>
        <taxon>Eukaryota</taxon>
        <taxon>Viridiplantae</taxon>
        <taxon>Streptophyta</taxon>
        <taxon>Embryophyta</taxon>
        <taxon>Tracheophyta</taxon>
        <taxon>Spermatophyta</taxon>
        <taxon>Magnoliopsida</taxon>
        <taxon>eudicotyledons</taxon>
        <taxon>Gunneridae</taxon>
        <taxon>Pentapetalae</taxon>
        <taxon>Caryophyllales</taxon>
        <taxon>Chenopodiaceae</taxon>
        <taxon>Chenopodioideae</taxon>
        <taxon>Anserineae</taxon>
        <taxon>Spinacia</taxon>
    </lineage>
</organism>
<dbReference type="RefSeq" id="XP_021864490.1">
    <property type="nucleotide sequence ID" value="XM_022008798.2"/>
</dbReference>
<dbReference type="GO" id="GO:0016020">
    <property type="term" value="C:membrane"/>
    <property type="evidence" value="ECO:0007669"/>
    <property type="project" value="UniProtKB-SubCell"/>
</dbReference>